<dbReference type="PANTHER" id="PTHR33281:SF20">
    <property type="match status" value="1"/>
</dbReference>
<accession>A0A813GM57</accession>
<feature type="transmembrane region" description="Helical" evidence="8">
    <location>
        <begin position="232"/>
        <end position="253"/>
    </location>
</feature>
<evidence type="ECO:0000256" key="5">
    <source>
        <dbReference type="ARBA" id="ARBA00023065"/>
    </source>
</evidence>
<proteinExistence type="predicted"/>
<feature type="compositionally biased region" description="Low complexity" evidence="7">
    <location>
        <begin position="506"/>
        <end position="520"/>
    </location>
</feature>
<organism evidence="9 10">
    <name type="scientific">Polarella glacialis</name>
    <name type="common">Dinoflagellate</name>
    <dbReference type="NCBI Taxonomy" id="89957"/>
    <lineage>
        <taxon>Eukaryota</taxon>
        <taxon>Sar</taxon>
        <taxon>Alveolata</taxon>
        <taxon>Dinophyceae</taxon>
        <taxon>Suessiales</taxon>
        <taxon>Suessiaceae</taxon>
        <taxon>Polarella</taxon>
    </lineage>
</organism>
<evidence type="ECO:0000313" key="10">
    <source>
        <dbReference type="Proteomes" id="UP000654075"/>
    </source>
</evidence>
<keyword evidence="4 8" id="KW-1133">Transmembrane helix</keyword>
<feature type="non-terminal residue" evidence="9">
    <location>
        <position position="1"/>
    </location>
</feature>
<feature type="compositionally biased region" description="Basic and acidic residues" evidence="7">
    <location>
        <begin position="491"/>
        <end position="503"/>
    </location>
</feature>
<keyword evidence="2" id="KW-0813">Transport</keyword>
<evidence type="ECO:0000256" key="2">
    <source>
        <dbReference type="ARBA" id="ARBA00022448"/>
    </source>
</evidence>
<evidence type="ECO:0000256" key="7">
    <source>
        <dbReference type="SAM" id="MobiDB-lite"/>
    </source>
</evidence>
<keyword evidence="10" id="KW-1185">Reference proteome</keyword>
<feature type="transmembrane region" description="Helical" evidence="8">
    <location>
        <begin position="39"/>
        <end position="56"/>
    </location>
</feature>
<sequence>SVFPKAACWAFASAMIAVLVKLLVFSWHDTEYMNGINDIWSGYSFVLGFVMVFRNNQAYSRFWEGTSLTKQMKGQWFVAFSGLFAFCSRDESKQADVAHFQSVLVRLGSLLHCSALQKICDLEDNSLEIINSDEMDPISMEFLRTCTNPQEVVTNWIQRLIVQATDENTIDISAPLLSRVFQELGTGVISLNNAGKIKDFQFPFPYAQMITCMLFVHFLFTPIIAAHQIGSAPWAGAMSFCVTISFWSLFYIAAEIDQPFGEDDNDLPIHKMQQEWNNSLLTLLLPCSQVVPTFEISHSRGGSSFGRTQTMDEEPVVEPLLFRQHTHRRTSSKDHFRTTTLGESATLFADLFDNMSGPIQLSIDEGCVSSRDCLGDSVITATNMEMQENSETGAVSVRLSSKPPSHADFSDVNGVKALSAPMKLTINGDCVSQQDSEGVSVITATNMDMQEDSESGAVSVRFTSEPRSHDRWDRNSSDGTKSAPVRLGFGHAERRSLSPDRVRSVNNSHNSNNNSNNNNNEPAASHGRSRGARVSIAEGV</sequence>
<dbReference type="GO" id="GO:0005254">
    <property type="term" value="F:chloride channel activity"/>
    <property type="evidence" value="ECO:0007669"/>
    <property type="project" value="InterPro"/>
</dbReference>
<reference evidence="9" key="1">
    <citation type="submission" date="2021-02" db="EMBL/GenBank/DDBJ databases">
        <authorList>
            <person name="Dougan E. K."/>
            <person name="Rhodes N."/>
            <person name="Thang M."/>
            <person name="Chan C."/>
        </authorList>
    </citation>
    <scope>NUCLEOTIDE SEQUENCE</scope>
</reference>
<evidence type="ECO:0000256" key="6">
    <source>
        <dbReference type="ARBA" id="ARBA00023136"/>
    </source>
</evidence>
<dbReference type="InterPro" id="IPR044669">
    <property type="entry name" value="YneE/VCCN1/2-like"/>
</dbReference>
<name>A0A813GM57_POLGL</name>
<dbReference type="Pfam" id="PF25539">
    <property type="entry name" value="Bestrophin_2"/>
    <property type="match status" value="1"/>
</dbReference>
<dbReference type="EMBL" id="CAJNNV010028961">
    <property type="protein sequence ID" value="CAE8626363.1"/>
    <property type="molecule type" value="Genomic_DNA"/>
</dbReference>
<keyword evidence="6 8" id="KW-0472">Membrane</keyword>
<feature type="region of interest" description="Disordered" evidence="7">
    <location>
        <begin position="447"/>
        <end position="540"/>
    </location>
</feature>
<gene>
    <name evidence="9" type="ORF">PGLA1383_LOCUS43310</name>
</gene>
<evidence type="ECO:0000256" key="8">
    <source>
        <dbReference type="SAM" id="Phobius"/>
    </source>
</evidence>
<comment type="caution">
    <text evidence="9">The sequence shown here is derived from an EMBL/GenBank/DDBJ whole genome shotgun (WGS) entry which is preliminary data.</text>
</comment>
<evidence type="ECO:0000256" key="1">
    <source>
        <dbReference type="ARBA" id="ARBA00004141"/>
    </source>
</evidence>
<dbReference type="AlphaFoldDB" id="A0A813GM57"/>
<comment type="subcellular location">
    <subcellularLocation>
        <location evidence="1">Membrane</location>
        <topology evidence="1">Multi-pass membrane protein</topology>
    </subcellularLocation>
</comment>
<feature type="compositionally biased region" description="Basic and acidic residues" evidence="7">
    <location>
        <begin position="464"/>
        <end position="476"/>
    </location>
</feature>
<dbReference type="OrthoDB" id="1368at2759"/>
<evidence type="ECO:0008006" key="11">
    <source>
        <dbReference type="Google" id="ProtNLM"/>
    </source>
</evidence>
<dbReference type="GO" id="GO:0016020">
    <property type="term" value="C:membrane"/>
    <property type="evidence" value="ECO:0007669"/>
    <property type="project" value="UniProtKB-SubCell"/>
</dbReference>
<feature type="transmembrane region" description="Helical" evidence="8">
    <location>
        <begin position="206"/>
        <end position="226"/>
    </location>
</feature>
<keyword evidence="5" id="KW-0406">Ion transport</keyword>
<dbReference type="Proteomes" id="UP000654075">
    <property type="component" value="Unassembled WGS sequence"/>
</dbReference>
<evidence type="ECO:0000313" key="9">
    <source>
        <dbReference type="EMBL" id="CAE8626363.1"/>
    </source>
</evidence>
<protein>
    <recommendedName>
        <fullName evidence="11">Bestrophin homolog</fullName>
    </recommendedName>
</protein>
<keyword evidence="3 8" id="KW-0812">Transmembrane</keyword>
<feature type="transmembrane region" description="Helical" evidence="8">
    <location>
        <begin position="7"/>
        <end position="27"/>
    </location>
</feature>
<evidence type="ECO:0000256" key="3">
    <source>
        <dbReference type="ARBA" id="ARBA00022692"/>
    </source>
</evidence>
<evidence type="ECO:0000256" key="4">
    <source>
        <dbReference type="ARBA" id="ARBA00022989"/>
    </source>
</evidence>
<dbReference type="PANTHER" id="PTHR33281">
    <property type="entry name" value="UPF0187 PROTEIN YNEE"/>
    <property type="match status" value="1"/>
</dbReference>